<keyword evidence="2" id="KW-1185">Reference proteome</keyword>
<protein>
    <recommendedName>
        <fullName evidence="3">Oxidase</fullName>
    </recommendedName>
</protein>
<name>A0ABQ1WKB7_9BACT</name>
<comment type="caution">
    <text evidence="1">The sequence shown here is derived from an EMBL/GenBank/DDBJ whole genome shotgun (WGS) entry which is preliminary data.</text>
</comment>
<sequence length="102" mass="11309">MNVFDVLLNADYDLEIRGGDFVIGESTEQHQALLLYTNKGEWRQAPEVGIGIVEMLLDDASGVGIASEIQQQLELDGQQIMALRLSPQGALHLEGYYKDTDE</sequence>
<evidence type="ECO:0008006" key="3">
    <source>
        <dbReference type="Google" id="ProtNLM"/>
    </source>
</evidence>
<evidence type="ECO:0000313" key="2">
    <source>
        <dbReference type="Proteomes" id="UP000601361"/>
    </source>
</evidence>
<accession>A0ABQ1WKB7</accession>
<gene>
    <name evidence="1" type="ORF">GCM10011378_07400</name>
</gene>
<evidence type="ECO:0000313" key="1">
    <source>
        <dbReference type="EMBL" id="GGG33438.1"/>
    </source>
</evidence>
<proteinExistence type="predicted"/>
<dbReference type="RefSeq" id="WP_188556477.1">
    <property type="nucleotide sequence ID" value="NZ_BMGS01000002.1"/>
</dbReference>
<dbReference type="Proteomes" id="UP000601361">
    <property type="component" value="Unassembled WGS sequence"/>
</dbReference>
<organism evidence="1 2">
    <name type="scientific">Hymenobacter glacieicola</name>
    <dbReference type="NCBI Taxonomy" id="1562124"/>
    <lineage>
        <taxon>Bacteria</taxon>
        <taxon>Pseudomonadati</taxon>
        <taxon>Bacteroidota</taxon>
        <taxon>Cytophagia</taxon>
        <taxon>Cytophagales</taxon>
        <taxon>Hymenobacteraceae</taxon>
        <taxon>Hymenobacter</taxon>
    </lineage>
</organism>
<dbReference type="EMBL" id="BMGS01000002">
    <property type="protein sequence ID" value="GGG33438.1"/>
    <property type="molecule type" value="Genomic_DNA"/>
</dbReference>
<reference evidence="2" key="1">
    <citation type="journal article" date="2019" name="Int. J. Syst. Evol. Microbiol.">
        <title>The Global Catalogue of Microorganisms (GCM) 10K type strain sequencing project: providing services to taxonomists for standard genome sequencing and annotation.</title>
        <authorList>
            <consortium name="The Broad Institute Genomics Platform"/>
            <consortium name="The Broad Institute Genome Sequencing Center for Infectious Disease"/>
            <person name="Wu L."/>
            <person name="Ma J."/>
        </authorList>
    </citation>
    <scope>NUCLEOTIDE SEQUENCE [LARGE SCALE GENOMIC DNA]</scope>
    <source>
        <strain evidence="2">CGMCC 1.12990</strain>
    </source>
</reference>